<dbReference type="PANTHER" id="PTHR30290:SF64">
    <property type="entry name" value="ABC TRANSPORTER PERIPLASMIC BINDING PROTEIN"/>
    <property type="match status" value="1"/>
</dbReference>
<accession>A0A0D6JJC6</accession>
<feature type="domain" description="Solute-binding protein family 5" evidence="5">
    <location>
        <begin position="108"/>
        <end position="514"/>
    </location>
</feature>
<gene>
    <name evidence="6" type="ORF">YBN1229_v1_3245</name>
</gene>
<evidence type="ECO:0000313" key="7">
    <source>
        <dbReference type="Proteomes" id="UP000033187"/>
    </source>
</evidence>
<feature type="chain" id="PRO_5002306335" description="Solute-binding protein family 5 domain-containing protein" evidence="4">
    <location>
        <begin position="32"/>
        <end position="616"/>
    </location>
</feature>
<keyword evidence="7" id="KW-1185">Reference proteome</keyword>
<sequence length="616" mass="69787">MISTQRDGVMRLCLTAAALLSFAVLPSPASAVKTHAIAMHGTPKHSEGFKHFDYVNPDAPKGGRLRLGSQGSFDSLNPLIIKGDPGAGLREFLYESLLTRGLDEPFTLYAQLAQHVELAPDRSTVTFHLNPDARFSDGHPVTADDLLFSWRVLRDHGRPNHRAYYKKVTKTERLSDLSVRFDLEPDDRELPLILGLMPILPSHLLDEDTFQRTTLTPPIGSGPYKMAQVDPGRSIVYERDPDWWGKDLPINRGRFNFDEIRFDYYRDDAAMFEAFKSGRIDIRPEEDPSRWAEGYDTRAVTNGNIIKGEFDIGLPAGMSALAFNTRRPVFADQRVRQALIYLFDFQWINRNLYHGLYSRTQSYFERSMLASTGQPADALEKKLLAPYLSEIKPELMMGEYQFPVSDGTGRNRENWRTALKLLNDAGYKLEGGKLLSQETGQQLSFEILAATAAQERLFLGFARDLERLGIKPRIRVVDSAQYQSRLKTYDYDMIQTRWPSSLSPGNEQLFRWSSALADRDGTFNYPGVKSPAVDAMIAAMLTAEAPEDFVSSVRALDRALLSGDYVIPLYHLQKQWVAYWHHLGQPQQTSLFGYQVDTWWSATIEKAQAVEASHNE</sequence>
<feature type="signal peptide" evidence="4">
    <location>
        <begin position="1"/>
        <end position="31"/>
    </location>
</feature>
<evidence type="ECO:0000256" key="2">
    <source>
        <dbReference type="ARBA" id="ARBA00005695"/>
    </source>
</evidence>
<evidence type="ECO:0000313" key="6">
    <source>
        <dbReference type="EMBL" id="CPR21812.1"/>
    </source>
</evidence>
<dbReference type="KEGG" id="fiy:BN1229_v1_3245"/>
<proteinExistence type="inferred from homology"/>
<dbReference type="KEGG" id="fil:BN1229_v1_2669"/>
<keyword evidence="3 4" id="KW-0732">Signal</keyword>
<dbReference type="PIRSF" id="PIRSF002741">
    <property type="entry name" value="MppA"/>
    <property type="match status" value="1"/>
</dbReference>
<dbReference type="GO" id="GO:0042884">
    <property type="term" value="P:microcin transport"/>
    <property type="evidence" value="ECO:0007669"/>
    <property type="project" value="TreeGrafter"/>
</dbReference>
<dbReference type="InterPro" id="IPR000914">
    <property type="entry name" value="SBP_5_dom"/>
</dbReference>
<dbReference type="Proteomes" id="UP000033187">
    <property type="component" value="Chromosome 1"/>
</dbReference>
<dbReference type="GO" id="GO:0030288">
    <property type="term" value="C:outer membrane-bounded periplasmic space"/>
    <property type="evidence" value="ECO:0007669"/>
    <property type="project" value="TreeGrafter"/>
</dbReference>
<reference evidence="7" key="1">
    <citation type="submission" date="2015-02" db="EMBL/GenBank/DDBJ databases">
        <authorList>
            <person name="Chooi Y.-H."/>
        </authorList>
    </citation>
    <scope>NUCLEOTIDE SEQUENCE [LARGE SCALE GENOMIC DNA]</scope>
    <source>
        <strain evidence="7">strain Y</strain>
    </source>
</reference>
<comment type="subcellular location">
    <subcellularLocation>
        <location evidence="1">Periplasm</location>
    </subcellularLocation>
</comment>
<protein>
    <recommendedName>
        <fullName evidence="5">Solute-binding protein family 5 domain-containing protein</fullName>
    </recommendedName>
</protein>
<evidence type="ECO:0000256" key="3">
    <source>
        <dbReference type="ARBA" id="ARBA00022729"/>
    </source>
</evidence>
<dbReference type="InterPro" id="IPR030678">
    <property type="entry name" value="Peptide/Ni-bd"/>
</dbReference>
<evidence type="ECO:0000256" key="4">
    <source>
        <dbReference type="SAM" id="SignalP"/>
    </source>
</evidence>
<dbReference type="InterPro" id="IPR039424">
    <property type="entry name" value="SBP_5"/>
</dbReference>
<evidence type="ECO:0000259" key="5">
    <source>
        <dbReference type="Pfam" id="PF00496"/>
    </source>
</evidence>
<organism evidence="6 7">
    <name type="scientific">Candidatus Filomicrobium marinum</name>
    <dbReference type="NCBI Taxonomy" id="1608628"/>
    <lineage>
        <taxon>Bacteria</taxon>
        <taxon>Pseudomonadati</taxon>
        <taxon>Pseudomonadota</taxon>
        <taxon>Alphaproteobacteria</taxon>
        <taxon>Hyphomicrobiales</taxon>
        <taxon>Hyphomicrobiaceae</taxon>
        <taxon>Filomicrobium</taxon>
    </lineage>
</organism>
<dbReference type="GO" id="GO:1904680">
    <property type="term" value="F:peptide transmembrane transporter activity"/>
    <property type="evidence" value="ECO:0007669"/>
    <property type="project" value="TreeGrafter"/>
</dbReference>
<dbReference type="EMBL" id="LN829119">
    <property type="protein sequence ID" value="CPR21812.1"/>
    <property type="molecule type" value="Genomic_DNA"/>
</dbReference>
<dbReference type="Gene3D" id="3.10.105.10">
    <property type="entry name" value="Dipeptide-binding Protein, Domain 3"/>
    <property type="match status" value="1"/>
</dbReference>
<comment type="similarity">
    <text evidence="2">Belongs to the bacterial solute-binding protein 5 family.</text>
</comment>
<dbReference type="AlphaFoldDB" id="A0A0D6JJC6"/>
<dbReference type="CDD" id="cd08497">
    <property type="entry name" value="MbnE-like"/>
    <property type="match status" value="1"/>
</dbReference>
<dbReference type="PANTHER" id="PTHR30290">
    <property type="entry name" value="PERIPLASMIC BINDING COMPONENT OF ABC TRANSPORTER"/>
    <property type="match status" value="1"/>
</dbReference>
<dbReference type="Pfam" id="PF00496">
    <property type="entry name" value="SBP_bac_5"/>
    <property type="match status" value="1"/>
</dbReference>
<dbReference type="GO" id="GO:0015833">
    <property type="term" value="P:peptide transport"/>
    <property type="evidence" value="ECO:0007669"/>
    <property type="project" value="TreeGrafter"/>
</dbReference>
<name>A0A0D6JJC6_9HYPH</name>
<dbReference type="GO" id="GO:0043190">
    <property type="term" value="C:ATP-binding cassette (ABC) transporter complex"/>
    <property type="evidence" value="ECO:0007669"/>
    <property type="project" value="InterPro"/>
</dbReference>
<evidence type="ECO:0000256" key="1">
    <source>
        <dbReference type="ARBA" id="ARBA00004418"/>
    </source>
</evidence>
<dbReference type="Gene3D" id="3.40.190.10">
    <property type="entry name" value="Periplasmic binding protein-like II"/>
    <property type="match status" value="1"/>
</dbReference>
<dbReference type="SUPFAM" id="SSF53850">
    <property type="entry name" value="Periplasmic binding protein-like II"/>
    <property type="match status" value="1"/>
</dbReference>